<organism evidence="1 2">
    <name type="scientific">Aspergillus brasiliensis (strain CBS 101740 / IMI 381727 / IBT 21946)</name>
    <dbReference type="NCBI Taxonomy" id="767769"/>
    <lineage>
        <taxon>Eukaryota</taxon>
        <taxon>Fungi</taxon>
        <taxon>Dikarya</taxon>
        <taxon>Ascomycota</taxon>
        <taxon>Pezizomycotina</taxon>
        <taxon>Eurotiomycetes</taxon>
        <taxon>Eurotiomycetidae</taxon>
        <taxon>Eurotiales</taxon>
        <taxon>Aspergillaceae</taxon>
        <taxon>Aspergillus</taxon>
        <taxon>Aspergillus subgen. Circumdati</taxon>
    </lineage>
</organism>
<dbReference type="RefSeq" id="XP_067477157.1">
    <property type="nucleotide sequence ID" value="XM_067628470.1"/>
</dbReference>
<sequence length="180" mass="20785">MIYWTRQPTCETARLRILTWFCIFLLSFKFHSDEHDSRIFLRQIPPLIRNPHSSIKQCWNHWTRDKGYTTWSLTCTVEGVDTASVLYNIHPCHVVEYRNNRYWTRFSVSSFLSCLPETLPIALISQSSSSLLRGLGYAVYHSTTMSDPVPNDLSNDVHMTAMFISFAQLIGVISSIQDST</sequence>
<accession>A0A1L9UE35</accession>
<protein>
    <submittedName>
        <fullName evidence="1">Uncharacterized protein</fullName>
    </submittedName>
</protein>
<evidence type="ECO:0000313" key="1">
    <source>
        <dbReference type="EMBL" id="OJJ69908.1"/>
    </source>
</evidence>
<dbReference type="VEuPathDB" id="FungiDB:ASPBRDRAFT_644246"/>
<name>A0A1L9UE35_ASPBC</name>
<dbReference type="Proteomes" id="UP000184499">
    <property type="component" value="Unassembled WGS sequence"/>
</dbReference>
<keyword evidence="2" id="KW-1185">Reference proteome</keyword>
<proteinExistence type="predicted"/>
<dbReference type="GeneID" id="93580958"/>
<reference evidence="2" key="1">
    <citation type="journal article" date="2017" name="Genome Biol.">
        <title>Comparative genomics reveals high biological diversity and specific adaptations in the industrially and medically important fungal genus Aspergillus.</title>
        <authorList>
            <person name="de Vries R.P."/>
            <person name="Riley R."/>
            <person name="Wiebenga A."/>
            <person name="Aguilar-Osorio G."/>
            <person name="Amillis S."/>
            <person name="Uchima C.A."/>
            <person name="Anderluh G."/>
            <person name="Asadollahi M."/>
            <person name="Askin M."/>
            <person name="Barry K."/>
            <person name="Battaglia E."/>
            <person name="Bayram O."/>
            <person name="Benocci T."/>
            <person name="Braus-Stromeyer S.A."/>
            <person name="Caldana C."/>
            <person name="Canovas D."/>
            <person name="Cerqueira G.C."/>
            <person name="Chen F."/>
            <person name="Chen W."/>
            <person name="Choi C."/>
            <person name="Clum A."/>
            <person name="Dos Santos R.A."/>
            <person name="Damasio A.R."/>
            <person name="Diallinas G."/>
            <person name="Emri T."/>
            <person name="Fekete E."/>
            <person name="Flipphi M."/>
            <person name="Freyberg S."/>
            <person name="Gallo A."/>
            <person name="Gournas C."/>
            <person name="Habgood R."/>
            <person name="Hainaut M."/>
            <person name="Harispe M.L."/>
            <person name="Henrissat B."/>
            <person name="Hilden K.S."/>
            <person name="Hope R."/>
            <person name="Hossain A."/>
            <person name="Karabika E."/>
            <person name="Karaffa L."/>
            <person name="Karanyi Z."/>
            <person name="Krasevec N."/>
            <person name="Kuo A."/>
            <person name="Kusch H."/>
            <person name="LaButti K."/>
            <person name="Lagendijk E.L."/>
            <person name="Lapidus A."/>
            <person name="Levasseur A."/>
            <person name="Lindquist E."/>
            <person name="Lipzen A."/>
            <person name="Logrieco A.F."/>
            <person name="MacCabe A."/>
            <person name="Maekelae M.R."/>
            <person name="Malavazi I."/>
            <person name="Melin P."/>
            <person name="Meyer V."/>
            <person name="Mielnichuk N."/>
            <person name="Miskei M."/>
            <person name="Molnar A.P."/>
            <person name="Mule G."/>
            <person name="Ngan C.Y."/>
            <person name="Orejas M."/>
            <person name="Orosz E."/>
            <person name="Ouedraogo J.P."/>
            <person name="Overkamp K.M."/>
            <person name="Park H.-S."/>
            <person name="Perrone G."/>
            <person name="Piumi F."/>
            <person name="Punt P.J."/>
            <person name="Ram A.F."/>
            <person name="Ramon A."/>
            <person name="Rauscher S."/>
            <person name="Record E."/>
            <person name="Riano-Pachon D.M."/>
            <person name="Robert V."/>
            <person name="Roehrig J."/>
            <person name="Ruller R."/>
            <person name="Salamov A."/>
            <person name="Salih N.S."/>
            <person name="Samson R.A."/>
            <person name="Sandor E."/>
            <person name="Sanguinetti M."/>
            <person name="Schuetze T."/>
            <person name="Sepcic K."/>
            <person name="Shelest E."/>
            <person name="Sherlock G."/>
            <person name="Sophianopoulou V."/>
            <person name="Squina F.M."/>
            <person name="Sun H."/>
            <person name="Susca A."/>
            <person name="Todd R.B."/>
            <person name="Tsang A."/>
            <person name="Unkles S.E."/>
            <person name="van de Wiele N."/>
            <person name="van Rossen-Uffink D."/>
            <person name="Oliveira J.V."/>
            <person name="Vesth T.C."/>
            <person name="Visser J."/>
            <person name="Yu J.-H."/>
            <person name="Zhou M."/>
            <person name="Andersen M.R."/>
            <person name="Archer D.B."/>
            <person name="Baker S.E."/>
            <person name="Benoit I."/>
            <person name="Brakhage A.A."/>
            <person name="Braus G.H."/>
            <person name="Fischer R."/>
            <person name="Frisvad J.C."/>
            <person name="Goldman G.H."/>
            <person name="Houbraken J."/>
            <person name="Oakley B."/>
            <person name="Pocsi I."/>
            <person name="Scazzocchio C."/>
            <person name="Seiboth B."/>
            <person name="vanKuyk P.A."/>
            <person name="Wortman J."/>
            <person name="Dyer P.S."/>
            <person name="Grigoriev I.V."/>
        </authorList>
    </citation>
    <scope>NUCLEOTIDE SEQUENCE [LARGE SCALE GENOMIC DNA]</scope>
    <source>
        <strain evidence="2">CBS 101740 / IMI 381727 / IBT 21946</strain>
    </source>
</reference>
<evidence type="ECO:0000313" key="2">
    <source>
        <dbReference type="Proteomes" id="UP000184499"/>
    </source>
</evidence>
<dbReference type="AlphaFoldDB" id="A0A1L9UE35"/>
<dbReference type="EMBL" id="KV878687">
    <property type="protein sequence ID" value="OJJ69908.1"/>
    <property type="molecule type" value="Genomic_DNA"/>
</dbReference>
<gene>
    <name evidence="1" type="ORF">ASPBRDRAFT_644246</name>
</gene>